<name>A0A381TBG7_9ZZZZ</name>
<dbReference type="GO" id="GO:0055085">
    <property type="term" value="P:transmembrane transport"/>
    <property type="evidence" value="ECO:0007669"/>
    <property type="project" value="InterPro"/>
</dbReference>
<dbReference type="SUPFAM" id="SSF161098">
    <property type="entry name" value="MetI-like"/>
    <property type="match status" value="1"/>
</dbReference>
<dbReference type="AlphaFoldDB" id="A0A381TBG7"/>
<evidence type="ECO:0000313" key="10">
    <source>
        <dbReference type="EMBL" id="SVA13450.1"/>
    </source>
</evidence>
<dbReference type="Pfam" id="PF00528">
    <property type="entry name" value="BPD_transp_1"/>
    <property type="match status" value="1"/>
</dbReference>
<dbReference type="PANTHER" id="PTHR42929:SF1">
    <property type="entry name" value="INNER MEMBRANE ABC TRANSPORTER PERMEASE PROTEIN YDCU-RELATED"/>
    <property type="match status" value="1"/>
</dbReference>
<dbReference type="GO" id="GO:0005886">
    <property type="term" value="C:plasma membrane"/>
    <property type="evidence" value="ECO:0007669"/>
    <property type="project" value="UniProtKB-SubCell"/>
</dbReference>
<dbReference type="EMBL" id="UINC01004321">
    <property type="protein sequence ID" value="SVA13450.1"/>
    <property type="molecule type" value="Genomic_DNA"/>
</dbReference>
<comment type="subcellular location">
    <subcellularLocation>
        <location evidence="1">Cell membrane</location>
        <topology evidence="1">Multi-pass membrane protein</topology>
    </subcellularLocation>
</comment>
<feature type="transmembrane region" description="Helical" evidence="8">
    <location>
        <begin position="137"/>
        <end position="161"/>
    </location>
</feature>
<evidence type="ECO:0000256" key="7">
    <source>
        <dbReference type="ARBA" id="ARBA00023136"/>
    </source>
</evidence>
<evidence type="ECO:0000256" key="6">
    <source>
        <dbReference type="ARBA" id="ARBA00022989"/>
    </source>
</evidence>
<evidence type="ECO:0000256" key="1">
    <source>
        <dbReference type="ARBA" id="ARBA00004651"/>
    </source>
</evidence>
<dbReference type="CDD" id="cd06261">
    <property type="entry name" value="TM_PBP2"/>
    <property type="match status" value="1"/>
</dbReference>
<keyword evidence="3" id="KW-0813">Transport</keyword>
<evidence type="ECO:0000256" key="5">
    <source>
        <dbReference type="ARBA" id="ARBA00022692"/>
    </source>
</evidence>
<organism evidence="10">
    <name type="scientific">marine metagenome</name>
    <dbReference type="NCBI Taxonomy" id="408172"/>
    <lineage>
        <taxon>unclassified sequences</taxon>
        <taxon>metagenomes</taxon>
        <taxon>ecological metagenomes</taxon>
    </lineage>
</organism>
<sequence length="319" mass="35178">MNQLVQDKANSPATLTNGAQATLAAEKRELAKRWFLVSPAMIIIGLAGLAPLTIILFYSFMSPGPYAGISFEPTFQAWINLVMEEDLFEETLGPNYAHGSIFARSIGLALGTTVLTLVIGFPTAYFIATRPLSQRNFWLFMISLPFWSNLLVRTFAIMMFIREQGFVNHVLLYLGAIDKPLNIMFTPTAVWIGLAYAYLPLMVLPLYASMEKLDFRLIEAAYDLYASRRKVLQKVIIPLVKPGIVAGSILVFIPSIGAYVTPKILGGGKSLMLGNLISNQFGTSRDWPLGSALALFLMALVMVALIIYVRNESRNNPGG</sequence>
<feature type="transmembrane region" description="Helical" evidence="8">
    <location>
        <begin position="181"/>
        <end position="207"/>
    </location>
</feature>
<evidence type="ECO:0000256" key="2">
    <source>
        <dbReference type="ARBA" id="ARBA00007069"/>
    </source>
</evidence>
<comment type="similarity">
    <text evidence="2">Belongs to the binding-protein-dependent transport system permease family. CysTW subfamily.</text>
</comment>
<reference evidence="10" key="1">
    <citation type="submission" date="2018-05" db="EMBL/GenBank/DDBJ databases">
        <authorList>
            <person name="Lanie J.A."/>
            <person name="Ng W.-L."/>
            <person name="Kazmierczak K.M."/>
            <person name="Andrzejewski T.M."/>
            <person name="Davidsen T.M."/>
            <person name="Wayne K.J."/>
            <person name="Tettelin H."/>
            <person name="Glass J.I."/>
            <person name="Rusch D."/>
            <person name="Podicherti R."/>
            <person name="Tsui H.-C.T."/>
            <person name="Winkler M.E."/>
        </authorList>
    </citation>
    <scope>NUCLEOTIDE SEQUENCE</scope>
</reference>
<keyword evidence="6 8" id="KW-1133">Transmembrane helix</keyword>
<feature type="transmembrane region" description="Helical" evidence="8">
    <location>
        <begin position="235"/>
        <end position="260"/>
    </location>
</feature>
<dbReference type="PANTHER" id="PTHR42929">
    <property type="entry name" value="INNER MEMBRANE ABC TRANSPORTER PERMEASE PROTEIN YDCU-RELATED-RELATED"/>
    <property type="match status" value="1"/>
</dbReference>
<feature type="transmembrane region" description="Helical" evidence="8">
    <location>
        <begin position="34"/>
        <end position="61"/>
    </location>
</feature>
<feature type="transmembrane region" description="Helical" evidence="8">
    <location>
        <begin position="101"/>
        <end position="125"/>
    </location>
</feature>
<keyword evidence="5 8" id="KW-0812">Transmembrane</keyword>
<accession>A0A381TBG7</accession>
<evidence type="ECO:0000259" key="9">
    <source>
        <dbReference type="PROSITE" id="PS50928"/>
    </source>
</evidence>
<dbReference type="Gene3D" id="1.10.3720.10">
    <property type="entry name" value="MetI-like"/>
    <property type="match status" value="1"/>
</dbReference>
<proteinExistence type="inferred from homology"/>
<dbReference type="InterPro" id="IPR000515">
    <property type="entry name" value="MetI-like"/>
</dbReference>
<protein>
    <recommendedName>
        <fullName evidence="9">ABC transmembrane type-1 domain-containing protein</fullName>
    </recommendedName>
</protein>
<gene>
    <name evidence="10" type="ORF">METZ01_LOCUS66304</name>
</gene>
<evidence type="ECO:0000256" key="4">
    <source>
        <dbReference type="ARBA" id="ARBA00022475"/>
    </source>
</evidence>
<dbReference type="InterPro" id="IPR035906">
    <property type="entry name" value="MetI-like_sf"/>
</dbReference>
<keyword evidence="7 8" id="KW-0472">Membrane</keyword>
<feature type="domain" description="ABC transmembrane type-1" evidence="9">
    <location>
        <begin position="102"/>
        <end position="308"/>
    </location>
</feature>
<feature type="transmembrane region" description="Helical" evidence="8">
    <location>
        <begin position="289"/>
        <end position="309"/>
    </location>
</feature>
<evidence type="ECO:0000256" key="3">
    <source>
        <dbReference type="ARBA" id="ARBA00022448"/>
    </source>
</evidence>
<evidence type="ECO:0000256" key="8">
    <source>
        <dbReference type="SAM" id="Phobius"/>
    </source>
</evidence>
<keyword evidence="4" id="KW-1003">Cell membrane</keyword>
<dbReference type="PROSITE" id="PS50928">
    <property type="entry name" value="ABC_TM1"/>
    <property type="match status" value="1"/>
</dbReference>